<sequence length="140" mass="15290">MTKLTKIRIALTLGAIVGIAPVTLIFIWGLIYLVIAIVYTDKIALPVTIIAISVPSLWGCWKSYAAAMASKPRHPRDWRVIASVIVATFWAFPCSAAMSWDLTILFTFLMPGLTAAIMLAVTECRARRNGQNGKVTAIPD</sequence>
<accession>A0ABX8DVB0</accession>
<feature type="transmembrane region" description="Helical" evidence="1">
    <location>
        <begin position="12"/>
        <end position="37"/>
    </location>
</feature>
<dbReference type="RefSeq" id="WP_088514742.1">
    <property type="nucleotide sequence ID" value="NZ_CP074676.1"/>
</dbReference>
<name>A0ABX8DVB0_9PSED</name>
<keyword evidence="1" id="KW-1133">Transmembrane helix</keyword>
<evidence type="ECO:0000313" key="2">
    <source>
        <dbReference type="EMBL" id="QVL20194.1"/>
    </source>
</evidence>
<dbReference type="GeneID" id="87479840"/>
<feature type="transmembrane region" description="Helical" evidence="1">
    <location>
        <begin position="43"/>
        <end position="60"/>
    </location>
</feature>
<dbReference type="Proteomes" id="UP000678154">
    <property type="component" value="Chromosome"/>
</dbReference>
<feature type="transmembrane region" description="Helical" evidence="1">
    <location>
        <begin position="104"/>
        <end position="122"/>
    </location>
</feature>
<reference evidence="2 3" key="1">
    <citation type="journal article" date="2016" name="J. Hazard. Mater.">
        <title>A newly isolated Pseudomonas putida S-1 strain for batch-mode-propanethiol degradation and continuous treatment of propanethiol-containing waste gas.</title>
        <authorList>
            <person name="Chen D.Z."/>
            <person name="Sun Y.M."/>
            <person name="Han L.M."/>
            <person name="Chen J."/>
            <person name="Ye J.X."/>
            <person name="Chen J.M."/>
        </authorList>
    </citation>
    <scope>NUCLEOTIDE SEQUENCE [LARGE SCALE GENOMIC DNA]</scope>
    <source>
        <strain evidence="2 3">S-1</strain>
    </source>
</reference>
<evidence type="ECO:0000313" key="3">
    <source>
        <dbReference type="Proteomes" id="UP000678154"/>
    </source>
</evidence>
<organism evidence="2 3">
    <name type="scientific">Pseudomonas qingdaonensis</name>
    <dbReference type="NCBI Taxonomy" id="2056231"/>
    <lineage>
        <taxon>Bacteria</taxon>
        <taxon>Pseudomonadati</taxon>
        <taxon>Pseudomonadota</taxon>
        <taxon>Gammaproteobacteria</taxon>
        <taxon>Pseudomonadales</taxon>
        <taxon>Pseudomonadaceae</taxon>
        <taxon>Pseudomonas</taxon>
    </lineage>
</organism>
<feature type="transmembrane region" description="Helical" evidence="1">
    <location>
        <begin position="80"/>
        <end position="98"/>
    </location>
</feature>
<dbReference type="EMBL" id="CP074676">
    <property type="protein sequence ID" value="QVL20194.1"/>
    <property type="molecule type" value="Genomic_DNA"/>
</dbReference>
<keyword evidence="1" id="KW-0472">Membrane</keyword>
<gene>
    <name evidence="2" type="ORF">KH389_06275</name>
</gene>
<protein>
    <submittedName>
        <fullName evidence="2">Uncharacterized protein</fullName>
    </submittedName>
</protein>
<proteinExistence type="predicted"/>
<keyword evidence="1" id="KW-0812">Transmembrane</keyword>
<keyword evidence="3" id="KW-1185">Reference proteome</keyword>
<evidence type="ECO:0000256" key="1">
    <source>
        <dbReference type="SAM" id="Phobius"/>
    </source>
</evidence>